<evidence type="ECO:0000256" key="2">
    <source>
        <dbReference type="ARBA" id="ARBA00023082"/>
    </source>
</evidence>
<dbReference type="SUPFAM" id="SSF88659">
    <property type="entry name" value="Sigma3 and sigma4 domains of RNA polymerase sigma factors"/>
    <property type="match status" value="1"/>
</dbReference>
<sequence>MTERSEVTRLLTAINDGESGAREALVPVVYAELRVLAESYMRKERPGHTLQPTALVNEAWMKLADQTRVEWKGRAHFFGIAAQAMRRILVDHHRRRTAARRGRDKAVTLIDDAAATFADPLDFIALDEALDELAAMDPRAARIVELRFFGGLSVEETAEVLDISAPTVKRDWRTAKAWLYQRLDAAPGTGDDPPG</sequence>
<organism evidence="5 6">
    <name type="scientific">Gaopeijia maritima</name>
    <dbReference type="NCBI Taxonomy" id="3119007"/>
    <lineage>
        <taxon>Bacteria</taxon>
        <taxon>Pseudomonadati</taxon>
        <taxon>Gemmatimonadota</taxon>
        <taxon>Longimicrobiia</taxon>
        <taxon>Gaopeijiales</taxon>
        <taxon>Gaopeijiaceae</taxon>
        <taxon>Gaopeijia</taxon>
    </lineage>
</organism>
<evidence type="ECO:0000313" key="5">
    <source>
        <dbReference type="EMBL" id="MEK9500803.1"/>
    </source>
</evidence>
<reference evidence="5 6" key="1">
    <citation type="submission" date="2024-02" db="EMBL/GenBank/DDBJ databases">
        <title>A novel Gemmatimonadota bacterium.</title>
        <authorList>
            <person name="Du Z.-J."/>
            <person name="Ye Y.-Q."/>
        </authorList>
    </citation>
    <scope>NUCLEOTIDE SEQUENCE [LARGE SCALE GENOMIC DNA]</scope>
    <source>
        <strain evidence="5 6">DH-20</strain>
    </source>
</reference>
<dbReference type="PANTHER" id="PTHR43133:SF39">
    <property type="entry name" value="SIMILAR TO RNA POLYMERASE SIGMA-E FACTOR"/>
    <property type="match status" value="1"/>
</dbReference>
<dbReference type="InterPro" id="IPR053812">
    <property type="entry name" value="HTH_Sigma70_ECF-like"/>
</dbReference>
<dbReference type="InterPro" id="IPR011517">
    <property type="entry name" value="RNA_pol_sigma70_ECF-like"/>
</dbReference>
<evidence type="ECO:0000256" key="3">
    <source>
        <dbReference type="ARBA" id="ARBA00023163"/>
    </source>
</evidence>
<dbReference type="InterPro" id="IPR039425">
    <property type="entry name" value="RNA_pol_sigma-70-like"/>
</dbReference>
<feature type="domain" description="RNA polymerase sigma-70 ECF-like HTH" evidence="4">
    <location>
        <begin position="5"/>
        <end position="184"/>
    </location>
</feature>
<proteinExistence type="predicted"/>
<keyword evidence="1" id="KW-0805">Transcription regulation</keyword>
<evidence type="ECO:0000256" key="1">
    <source>
        <dbReference type="ARBA" id="ARBA00023015"/>
    </source>
</evidence>
<dbReference type="InterPro" id="IPR014284">
    <property type="entry name" value="RNA_pol_sigma-70_dom"/>
</dbReference>
<name>A0ABU9E7T6_9BACT</name>
<dbReference type="EMBL" id="JBBHLI010000003">
    <property type="protein sequence ID" value="MEK9500803.1"/>
    <property type="molecule type" value="Genomic_DNA"/>
</dbReference>
<dbReference type="RefSeq" id="WP_405279622.1">
    <property type="nucleotide sequence ID" value="NZ_JBBHLI010000003.1"/>
</dbReference>
<dbReference type="Gene3D" id="1.10.10.10">
    <property type="entry name" value="Winged helix-like DNA-binding domain superfamily/Winged helix DNA-binding domain"/>
    <property type="match status" value="1"/>
</dbReference>
<evidence type="ECO:0000259" key="4">
    <source>
        <dbReference type="Pfam" id="PF07638"/>
    </source>
</evidence>
<dbReference type="NCBIfam" id="TIGR02999">
    <property type="entry name" value="Sig-70_X6"/>
    <property type="match status" value="1"/>
</dbReference>
<evidence type="ECO:0000313" key="6">
    <source>
        <dbReference type="Proteomes" id="UP001484239"/>
    </source>
</evidence>
<dbReference type="InterPro" id="IPR036388">
    <property type="entry name" value="WH-like_DNA-bd_sf"/>
</dbReference>
<dbReference type="CDD" id="cd06171">
    <property type="entry name" value="Sigma70_r4"/>
    <property type="match status" value="1"/>
</dbReference>
<keyword evidence="3" id="KW-0804">Transcription</keyword>
<dbReference type="Proteomes" id="UP001484239">
    <property type="component" value="Unassembled WGS sequence"/>
</dbReference>
<protein>
    <submittedName>
        <fullName evidence="5">Sigma-70 family RNA polymerase sigma factor</fullName>
    </submittedName>
</protein>
<comment type="caution">
    <text evidence="5">The sequence shown here is derived from an EMBL/GenBank/DDBJ whole genome shotgun (WGS) entry which is preliminary data.</text>
</comment>
<dbReference type="Pfam" id="PF07638">
    <property type="entry name" value="Sigma70_ECF"/>
    <property type="match status" value="1"/>
</dbReference>
<gene>
    <name evidence="5" type="ORF">WI372_07430</name>
</gene>
<keyword evidence="2" id="KW-0731">Sigma factor</keyword>
<dbReference type="NCBIfam" id="TIGR02937">
    <property type="entry name" value="sigma70-ECF"/>
    <property type="match status" value="1"/>
</dbReference>
<keyword evidence="6" id="KW-1185">Reference proteome</keyword>
<dbReference type="PANTHER" id="PTHR43133">
    <property type="entry name" value="RNA POLYMERASE ECF-TYPE SIGMA FACTO"/>
    <property type="match status" value="1"/>
</dbReference>
<accession>A0ABU9E7T6</accession>
<dbReference type="InterPro" id="IPR013324">
    <property type="entry name" value="RNA_pol_sigma_r3/r4-like"/>
</dbReference>